<dbReference type="SMART" id="SM00903">
    <property type="entry name" value="Flavin_Reduct"/>
    <property type="match status" value="1"/>
</dbReference>
<dbReference type="AlphaFoldDB" id="A0A433JR38"/>
<dbReference type="GO" id="GO:0006208">
    <property type="term" value="P:pyrimidine nucleobase catabolic process"/>
    <property type="evidence" value="ECO:0007669"/>
    <property type="project" value="TreeGrafter"/>
</dbReference>
<reference evidence="4 5" key="1">
    <citation type="submission" date="2018-12" db="EMBL/GenBank/DDBJ databases">
        <authorList>
            <person name="Li F."/>
        </authorList>
    </citation>
    <scope>NUCLEOTIDE SEQUENCE [LARGE SCALE GENOMIC DNA]</scope>
    <source>
        <strain evidence="4 5">EGI 6500705</strain>
    </source>
</reference>
<evidence type="ECO:0000259" key="3">
    <source>
        <dbReference type="SMART" id="SM00903"/>
    </source>
</evidence>
<dbReference type="PANTHER" id="PTHR30466:SF1">
    <property type="entry name" value="FMN REDUCTASE (NADH) RUTF"/>
    <property type="match status" value="1"/>
</dbReference>
<feature type="domain" description="Flavin reductase like" evidence="3">
    <location>
        <begin position="59"/>
        <end position="210"/>
    </location>
</feature>
<dbReference type="Gene3D" id="2.30.110.10">
    <property type="entry name" value="Electron Transport, Fmn-binding Protein, Chain A"/>
    <property type="match status" value="1"/>
</dbReference>
<keyword evidence="5" id="KW-1185">Reference proteome</keyword>
<dbReference type="GO" id="GO:0042602">
    <property type="term" value="F:riboflavin reductase (NADPH) activity"/>
    <property type="evidence" value="ECO:0007669"/>
    <property type="project" value="TreeGrafter"/>
</dbReference>
<protein>
    <submittedName>
        <fullName evidence="4">Flavin reductase</fullName>
    </submittedName>
</protein>
<name>A0A433JR38_9MICO</name>
<dbReference type="GO" id="GO:0010181">
    <property type="term" value="F:FMN binding"/>
    <property type="evidence" value="ECO:0007669"/>
    <property type="project" value="InterPro"/>
</dbReference>
<accession>A0A433JR38</accession>
<dbReference type="SUPFAM" id="SSF50475">
    <property type="entry name" value="FMN-binding split barrel"/>
    <property type="match status" value="1"/>
</dbReference>
<proteinExistence type="predicted"/>
<evidence type="ECO:0000256" key="1">
    <source>
        <dbReference type="ARBA" id="ARBA00023002"/>
    </source>
</evidence>
<dbReference type="Proteomes" id="UP000274909">
    <property type="component" value="Unassembled WGS sequence"/>
</dbReference>
<dbReference type="InterPro" id="IPR012349">
    <property type="entry name" value="Split_barrel_FMN-bd"/>
</dbReference>
<evidence type="ECO:0000313" key="5">
    <source>
        <dbReference type="Proteomes" id="UP000274909"/>
    </source>
</evidence>
<evidence type="ECO:0000313" key="4">
    <source>
        <dbReference type="EMBL" id="RUQ99132.1"/>
    </source>
</evidence>
<gene>
    <name evidence="4" type="ORF">ELQ94_12520</name>
</gene>
<keyword evidence="1" id="KW-0560">Oxidoreductase</keyword>
<dbReference type="OrthoDB" id="8901155at2"/>
<organism evidence="4 5">
    <name type="scientific">Labedella endophytica</name>
    <dbReference type="NCBI Taxonomy" id="1523160"/>
    <lineage>
        <taxon>Bacteria</taxon>
        <taxon>Bacillati</taxon>
        <taxon>Actinomycetota</taxon>
        <taxon>Actinomycetes</taxon>
        <taxon>Micrococcales</taxon>
        <taxon>Microbacteriaceae</taxon>
        <taxon>Labedella</taxon>
    </lineage>
</organism>
<dbReference type="InterPro" id="IPR050268">
    <property type="entry name" value="NADH-dep_flavin_reductase"/>
</dbReference>
<feature type="region of interest" description="Disordered" evidence="2">
    <location>
        <begin position="1"/>
        <end position="44"/>
    </location>
</feature>
<dbReference type="Pfam" id="PF01613">
    <property type="entry name" value="Flavin_Reduct"/>
    <property type="match status" value="1"/>
</dbReference>
<dbReference type="PANTHER" id="PTHR30466">
    <property type="entry name" value="FLAVIN REDUCTASE"/>
    <property type="match status" value="1"/>
</dbReference>
<dbReference type="EMBL" id="RZGZ01000003">
    <property type="protein sequence ID" value="RUQ99132.1"/>
    <property type="molecule type" value="Genomic_DNA"/>
</dbReference>
<comment type="caution">
    <text evidence="4">The sequence shown here is derived from an EMBL/GenBank/DDBJ whole genome shotgun (WGS) entry which is preliminary data.</text>
</comment>
<sequence length="219" mass="22880">MLECDGAPARCHPQRETRGTTVSITDPAAFPNSGAASADHPSARHTFEGVGPDEFKAIFRHHAAGVSLITADAGAGPAALTATSVFSVSAEPPIFVFSISSSSSAAPVITTAETLVVHILDADRLDLAKLGATSGIDRFADTTAWSRLATGEPVFTGVSTWIRGRVINRMEAGNSTIIAVHALETSQSSTSPDAREHGAPLVYHNRTWHSLGEHSALDS</sequence>
<dbReference type="InterPro" id="IPR002563">
    <property type="entry name" value="Flavin_Rdtase-like_dom"/>
</dbReference>
<evidence type="ECO:0000256" key="2">
    <source>
        <dbReference type="SAM" id="MobiDB-lite"/>
    </source>
</evidence>